<evidence type="ECO:0000259" key="10">
    <source>
        <dbReference type="PROSITE" id="PS51559"/>
    </source>
</evidence>
<proteinExistence type="inferred from homology"/>
<evidence type="ECO:0000256" key="5">
    <source>
        <dbReference type="ARBA" id="ARBA00022679"/>
    </source>
</evidence>
<evidence type="ECO:0000256" key="1">
    <source>
        <dbReference type="ARBA" id="ARBA00002207"/>
    </source>
</evidence>
<evidence type="ECO:0000256" key="6">
    <source>
        <dbReference type="ARBA" id="ARBA00022691"/>
    </source>
</evidence>
<keyword evidence="4 8" id="KW-0489">Methyltransferase</keyword>
<dbReference type="Proteomes" id="UP000078576">
    <property type="component" value="Unassembled WGS sequence"/>
</dbReference>
<dbReference type="PANTHER" id="PTHR32379:SF1">
    <property type="entry name" value="GUANIDINOACETATE N-METHYLTRANSFERASE"/>
    <property type="match status" value="1"/>
</dbReference>
<dbReference type="GO" id="GO:0005634">
    <property type="term" value="C:nucleus"/>
    <property type="evidence" value="ECO:0007669"/>
    <property type="project" value="UniProtKB-SubCell"/>
</dbReference>
<evidence type="ECO:0000256" key="9">
    <source>
        <dbReference type="SAM" id="MobiDB-lite"/>
    </source>
</evidence>
<dbReference type="OrthoDB" id="19014at2759"/>
<dbReference type="FunFam" id="3.40.50.150:FF:000135">
    <property type="entry name" value="Arginine N-methyltransferase 2"/>
    <property type="match status" value="1"/>
</dbReference>
<dbReference type="InterPro" id="IPR051038">
    <property type="entry name" value="RMT2/GAMT_Mtase"/>
</dbReference>
<gene>
    <name evidence="11" type="ORF">VP1G_04891</name>
</gene>
<reference evidence="12" key="1">
    <citation type="submission" date="2014-12" db="EMBL/GenBank/DDBJ databases">
        <title>Genome Sequence of Valsa Canker Pathogens Uncovers a Specific Adaption of Colonization on Woody Bark.</title>
        <authorList>
            <person name="Yin Z."/>
            <person name="Liu H."/>
            <person name="Gao X."/>
            <person name="Li Z."/>
            <person name="Song N."/>
            <person name="Ke X."/>
            <person name="Dai Q."/>
            <person name="Wu Y."/>
            <person name="Sun Y."/>
            <person name="Xu J.-R."/>
            <person name="Kang Z.K."/>
            <person name="Wang L."/>
            <person name="Huang L."/>
        </authorList>
    </citation>
    <scope>NUCLEOTIDE SEQUENCE [LARGE SCALE GENOMIC DNA]</scope>
    <source>
        <strain evidence="12">SXYL134</strain>
    </source>
</reference>
<dbReference type="EMBL" id="KN714701">
    <property type="protein sequence ID" value="KUI57528.1"/>
    <property type="molecule type" value="Genomic_DNA"/>
</dbReference>
<dbReference type="InterPro" id="IPR036770">
    <property type="entry name" value="Ankyrin_rpt-contain_sf"/>
</dbReference>
<dbReference type="GO" id="GO:0032259">
    <property type="term" value="P:methylation"/>
    <property type="evidence" value="ECO:0007669"/>
    <property type="project" value="UniProtKB-KW"/>
</dbReference>
<comment type="function">
    <text evidence="1 8">S-adenosyl-L-methionine-dependent protein-arginine N-methyltransferase that methylates the delta-nitrogen atom of arginine residues to form N5-methylarginine (type IV) in target proteins. Monomethylates ribosomal protein L12.</text>
</comment>
<keyword evidence="5 8" id="KW-0808">Transferase</keyword>
<evidence type="ECO:0000256" key="2">
    <source>
        <dbReference type="ARBA" id="ARBA00011245"/>
    </source>
</evidence>
<keyword evidence="7 8" id="KW-0539">Nucleus</keyword>
<dbReference type="InterPro" id="IPR017408">
    <property type="entry name" value="Arginine_N-MeTrfase_2"/>
</dbReference>
<comment type="subcellular location">
    <subcellularLocation>
        <location evidence="8">Cytoplasm</location>
    </subcellularLocation>
    <subcellularLocation>
        <location evidence="8">Nucleus</location>
    </subcellularLocation>
</comment>
<protein>
    <recommendedName>
        <fullName evidence="8">Arginine N-methyltransferase 2</fullName>
        <ecNumber evidence="8">2.1.1.-</ecNumber>
    </recommendedName>
</protein>
<evidence type="ECO:0000313" key="12">
    <source>
        <dbReference type="Proteomes" id="UP000078576"/>
    </source>
</evidence>
<dbReference type="EC" id="2.1.1.-" evidence="8"/>
<dbReference type="STRING" id="694573.A0A194V0U5"/>
<comment type="similarity">
    <text evidence="8">Belongs to the class I-like SAM-binding methyltransferase superfamily. RMT2 methyltransferase family.</text>
</comment>
<dbReference type="PIRSF" id="PIRSF038148">
    <property type="entry name" value="Arginine_N-mtfrase-2"/>
    <property type="match status" value="1"/>
</dbReference>
<dbReference type="InterPro" id="IPR029063">
    <property type="entry name" value="SAM-dependent_MTases_sf"/>
</dbReference>
<dbReference type="GO" id="GO:0005737">
    <property type="term" value="C:cytoplasm"/>
    <property type="evidence" value="ECO:0007669"/>
    <property type="project" value="UniProtKB-SubCell"/>
</dbReference>
<dbReference type="InterPro" id="IPR026480">
    <property type="entry name" value="RMT2_dom"/>
</dbReference>
<keyword evidence="12" id="KW-1185">Reference proteome</keyword>
<dbReference type="PANTHER" id="PTHR32379">
    <property type="entry name" value="GUANIDINOACETATE N-METHYLTRANSFERASE"/>
    <property type="match status" value="1"/>
</dbReference>
<feature type="compositionally biased region" description="Low complexity" evidence="9">
    <location>
        <begin position="154"/>
        <end position="167"/>
    </location>
</feature>
<dbReference type="Gene3D" id="1.25.40.20">
    <property type="entry name" value="Ankyrin repeat-containing domain"/>
    <property type="match status" value="1"/>
</dbReference>
<organism evidence="11 12">
    <name type="scientific">Cytospora mali</name>
    <name type="common">Apple Valsa canker fungus</name>
    <name type="synonym">Valsa mali</name>
    <dbReference type="NCBI Taxonomy" id="578113"/>
    <lineage>
        <taxon>Eukaryota</taxon>
        <taxon>Fungi</taxon>
        <taxon>Dikarya</taxon>
        <taxon>Ascomycota</taxon>
        <taxon>Pezizomycotina</taxon>
        <taxon>Sordariomycetes</taxon>
        <taxon>Sordariomycetidae</taxon>
        <taxon>Diaporthales</taxon>
        <taxon>Cytosporaceae</taxon>
        <taxon>Cytospora</taxon>
    </lineage>
</organism>
<evidence type="ECO:0000256" key="3">
    <source>
        <dbReference type="ARBA" id="ARBA00022490"/>
    </source>
</evidence>
<sequence length="414" mass="45902">MASSPEPLDDSISARITPTCSIETSEILLRAWQHDTAAVSKLLDTPGKASAREPTTGETPLHAAIRSCGPAAELDAEAVEKAKATVHELLLWGGIWNDVDDHDETPGCVAWRLGQTELYEMCVEAGMRAEMLFGLMEGYEALSAPEDGEDAPELVETTTAAPEAEPTFEPPMPEGETDVKSEKYLRSKLTYTDGKLVDDDGNGVMMAWETDIMRRSVDALLPENQPGKRILNIGFGMGIIDSMFAETKPARHHVIEAHEAVLAHTSSPDSKFGSAWEGSGPEEGAYKIHQGRWQDIVPILLEHGEVYDAIYFDTFGEDYSQLRKFFTEYIPGLLDQGGVFGFFNGLGADRRICYDVYTRVVEMHLADAGMDVEWREIDVDLKGLEEAGKGEWEGVRRRYWTLDKYRLPVCTFLG</sequence>
<dbReference type="Gene3D" id="3.40.50.150">
    <property type="entry name" value="Vaccinia Virus protein VP39"/>
    <property type="match status" value="1"/>
</dbReference>
<dbReference type="AlphaFoldDB" id="A0A194V0U5"/>
<keyword evidence="3 8" id="KW-0963">Cytoplasm</keyword>
<dbReference type="GO" id="GO:0019702">
    <property type="term" value="F:protein arginine N5-methyltransferase activity"/>
    <property type="evidence" value="ECO:0007669"/>
    <property type="project" value="EnsemblFungi"/>
</dbReference>
<accession>A0A194V0U5</accession>
<evidence type="ECO:0000256" key="7">
    <source>
        <dbReference type="ARBA" id="ARBA00023242"/>
    </source>
</evidence>
<feature type="domain" description="RMT2" evidence="10">
    <location>
        <begin position="177"/>
        <end position="414"/>
    </location>
</feature>
<dbReference type="SUPFAM" id="SSF53335">
    <property type="entry name" value="S-adenosyl-L-methionine-dependent methyltransferases"/>
    <property type="match status" value="1"/>
</dbReference>
<evidence type="ECO:0000256" key="4">
    <source>
        <dbReference type="ARBA" id="ARBA00022603"/>
    </source>
</evidence>
<name>A0A194V0U5_CYTMA</name>
<comment type="subunit">
    <text evidence="2 8">Monomer.</text>
</comment>
<feature type="region of interest" description="Disordered" evidence="9">
    <location>
        <begin position="145"/>
        <end position="179"/>
    </location>
</feature>
<evidence type="ECO:0000256" key="8">
    <source>
        <dbReference type="PIRNR" id="PIRNR038148"/>
    </source>
</evidence>
<keyword evidence="6" id="KW-0949">S-adenosyl-L-methionine</keyword>
<dbReference type="PROSITE" id="PS51559">
    <property type="entry name" value="SAM_RMT2"/>
    <property type="match status" value="1"/>
</dbReference>
<evidence type="ECO:0000313" key="11">
    <source>
        <dbReference type="EMBL" id="KUI57528.1"/>
    </source>
</evidence>